<dbReference type="RefSeq" id="WP_028857833.1">
    <property type="nucleotide sequence ID" value="NZ_CAJHAQ010000001.1"/>
</dbReference>
<keyword evidence="2" id="KW-1133">Transmembrane helix</keyword>
<feature type="compositionally biased region" description="Low complexity" evidence="1">
    <location>
        <begin position="69"/>
        <end position="129"/>
    </location>
</feature>
<name>A0A379LNI8_9GAMM</name>
<keyword evidence="5" id="KW-1185">Reference proteome</keyword>
<feature type="compositionally biased region" description="Acidic residues" evidence="1">
    <location>
        <begin position="54"/>
        <end position="68"/>
    </location>
</feature>
<keyword evidence="2" id="KW-0812">Transmembrane</keyword>
<organism evidence="4 5">
    <name type="scientific">Psychrobacter phenylpyruvicus</name>
    <dbReference type="NCBI Taxonomy" id="29432"/>
    <lineage>
        <taxon>Bacteria</taxon>
        <taxon>Pseudomonadati</taxon>
        <taxon>Pseudomonadota</taxon>
        <taxon>Gammaproteobacteria</taxon>
        <taxon>Moraxellales</taxon>
        <taxon>Moraxellaceae</taxon>
        <taxon>Psychrobacter</taxon>
    </lineage>
</organism>
<evidence type="ECO:0000313" key="5">
    <source>
        <dbReference type="Proteomes" id="UP000254123"/>
    </source>
</evidence>
<feature type="transmembrane region" description="Helical" evidence="2">
    <location>
        <begin position="13"/>
        <end position="36"/>
    </location>
</feature>
<evidence type="ECO:0000313" key="3">
    <source>
        <dbReference type="EMBL" id="SUD89711.1"/>
    </source>
</evidence>
<sequence length="129" mass="12920">MADASQNKPKKEFAYAMVGTAAFLAIVLLIGISAFLRPADKHVAPVAAVEETTEEAAVAEEATAEPEAEATATEAAPAEAAADMPADEATATAEADADTAAEATETQPATAEAAPAEAEATAETTETAQ</sequence>
<dbReference type="Proteomes" id="UP000254123">
    <property type="component" value="Unassembled WGS sequence"/>
</dbReference>
<dbReference type="STRING" id="1123034.GCA_000685805_00144"/>
<dbReference type="EMBL" id="UGVC01000001">
    <property type="protein sequence ID" value="SUD89711.1"/>
    <property type="molecule type" value="Genomic_DNA"/>
</dbReference>
<evidence type="ECO:0000256" key="2">
    <source>
        <dbReference type="SAM" id="Phobius"/>
    </source>
</evidence>
<evidence type="ECO:0000313" key="4">
    <source>
        <dbReference type="EMBL" id="SUD92156.1"/>
    </source>
</evidence>
<dbReference type="AlphaFoldDB" id="A0A379LNI8"/>
<reference evidence="4 5" key="1">
    <citation type="submission" date="2018-06" db="EMBL/GenBank/DDBJ databases">
        <authorList>
            <consortium name="Pathogen Informatics"/>
            <person name="Doyle S."/>
        </authorList>
    </citation>
    <scope>NUCLEOTIDE SEQUENCE [LARGE SCALE GENOMIC DNA]</scope>
    <source>
        <strain evidence="4 5">NCTC10526</strain>
    </source>
</reference>
<keyword evidence="2" id="KW-0472">Membrane</keyword>
<gene>
    <name evidence="3" type="ORF">NCTC10526_00007</name>
    <name evidence="4" type="ORF">NCTC10526_02537</name>
</gene>
<dbReference type="EMBL" id="UGVC01000001">
    <property type="protein sequence ID" value="SUD92156.1"/>
    <property type="molecule type" value="Genomic_DNA"/>
</dbReference>
<evidence type="ECO:0000256" key="1">
    <source>
        <dbReference type="SAM" id="MobiDB-lite"/>
    </source>
</evidence>
<accession>A0A379LNI8</accession>
<proteinExistence type="predicted"/>
<feature type="region of interest" description="Disordered" evidence="1">
    <location>
        <begin position="54"/>
        <end position="129"/>
    </location>
</feature>
<protein>
    <submittedName>
        <fullName evidence="4">Uncharacterized protein</fullName>
    </submittedName>
</protein>